<dbReference type="InterPro" id="IPR030383">
    <property type="entry name" value="G_VLIG_dom"/>
</dbReference>
<evidence type="ECO:0000259" key="3">
    <source>
        <dbReference type="PROSITE" id="PS50209"/>
    </source>
</evidence>
<dbReference type="Proteomes" id="UP001318040">
    <property type="component" value="Chromosome 66"/>
</dbReference>
<dbReference type="PANTHER" id="PTHR14819:SF9">
    <property type="entry name" value="UP-REGULATOR OF CELL PROLIFERATION-LIKE"/>
    <property type="match status" value="1"/>
</dbReference>
<dbReference type="InterPro" id="IPR058641">
    <property type="entry name" value="GVIN1_dom"/>
</dbReference>
<dbReference type="RefSeq" id="XP_032834301.1">
    <property type="nucleotide sequence ID" value="XM_032978410.1"/>
</dbReference>
<dbReference type="Gene3D" id="1.10.533.10">
    <property type="entry name" value="Death Domain, Fas"/>
    <property type="match status" value="1"/>
</dbReference>
<evidence type="ECO:0000259" key="4">
    <source>
        <dbReference type="PROSITE" id="PS51717"/>
    </source>
</evidence>
<dbReference type="GO" id="GO:0042981">
    <property type="term" value="P:regulation of apoptotic process"/>
    <property type="evidence" value="ECO:0007669"/>
    <property type="project" value="InterPro"/>
</dbReference>
<dbReference type="PANTHER" id="PTHR14819">
    <property type="entry name" value="GTP-BINDING"/>
    <property type="match status" value="1"/>
</dbReference>
<feature type="region of interest" description="Disordered" evidence="2">
    <location>
        <begin position="151"/>
        <end position="255"/>
    </location>
</feature>
<dbReference type="Pfam" id="PF25683">
    <property type="entry name" value="URGCP_GTPase"/>
    <property type="match status" value="1"/>
</dbReference>
<dbReference type="InterPro" id="IPR001315">
    <property type="entry name" value="CARD"/>
</dbReference>
<gene>
    <name evidence="6" type="primary">LOC116956641</name>
</gene>
<sequence>MPRALHGTRPPPRQYTAEDYTSWRDMIRTNKRKLIAWISEEPSDFLDELESKDLINRSIYKQVKEISDSKKQSRFLIDHFLDSEENDCNHFLQSLRDVKNNYHPELQKWIENLELQKPMYGYPVTPHQSQHPQKSKGGWNESKQYIVKKSNDTKCVETGPNNPPRLSSSFLTSQDSDDGAQTDERSENQSSIKPTCSCTERTNSHRLSSSFPTSQDSDDGAQTDERSENQGSIKPTSSCAERTNSQSVLGRSRGGRILEGSELRSNQDTVEKIASSKVIFQTVLKKLTLDTFYPQNISINHVLSITVCEEHPKSLEEISKHFLNNIMRANPKARTTENGKCRMEYADPSDDDLINPLDMITAVFLCADSFLQQVLMQKMSQCQFALPLLLPDSGKGNITFMLWAMRQIVKNWKLQKNASSTEELLVSVPMPFISFIRVGDCSVSKSKLINSILSNENHDFFLHRDMQCGDIPRKCSDGLVEMAMFCPCGKSNINVFETAFSILNLRGDARDHLVQLEFLKAISKAMFILIDNGEVDVEEMSILADSKVKLFIITNQKTNNRSSNTNAISDGLSQLKITANIIEKGRQNDATFTKKLRSDITTLFQSTERYNTLESMVSVAEILNIRIDEFESKCTESKDKVKRIMNKINEFSVIESKQRYLPLQGDLWRNWAETNKEQSRVKNIGHEHFENYIFEKKNKQTDIRKEQKTKGFSDVMKMFVDSILNESFETKMFVVQWMQLNLNNLSRVTFSKLRAEYKTIYVEHDDESKNNVKKMKKIEELMSSSSLGLEHFIREIGQFYEATKTVPKPEELNGKESAYHKAPTLPAVAAELFLEGFPLELMDGDVGCIPIDWVSDVLKEVMTMFGRDPRVFVLTVLGVQSTGKSTLLNTMFGLQFAVSSGRCTRGAFMQLISIDDELRRELECDFILVIDTEGLKAPELATLHDSYEHDNELATVVIGLSDVTLINLAMENVEEMKDVLQIVVHAFLRMTEVGKKPKCLFVHQNSGDVAASEKNMRDKKCLMNQLNAMTVAAAKMEHKESTYSKFTDVMEHDVSRDNWYIPGFWHGTPPMAAVSAAYSDQVFHLKLHLIEYLKKRTKTQRASTLSEFSTWIGSIWEAVKKENFIFSFKNSLVAEAYNQLCIHYTDWEWEFRNDIISWTQEKNNYINNVEYAHLQNVIQQLESELGNEISKGRATLKNNIISYFENKSNDVHLVEKYKEDFNISTNQVCMKLTEEAFNKFLELVCRRESGHSIAELETQSKKTIGEEVCKLLQHCKNNTVNLDEEHLKKEFSNMWSIVVKRLPKIRLIKHNVYKDMKKSLLDSKIEYERNAGDLFNTFATPEKYFETINNNQFQLKPEHSRNEACMLSDATVTELTKVSHMIVESSNTWIEEKRNDYCSTHTYNLLQHITKELKNQQNKIFSKEFSKDITVFICFNAIVNWQKQHDIFYDNNDPMTKMKQIKKSYFVMFKELYHQGDENMKHANTFCNECLKPSLLEAVCNKLGMDVATNVKSDSGGPTFSSRKHLQLAIHLHLLEKDDFENYDRYINAYAGFTKEWIKAQVIKHCQSKNGSHSQMYHLSSAILSGLINEVKKSVDSVTKTLATPTTLLEFSESLGECLLTHIRINKDFIDILGSLSFRDKESVKQFSEELKSSLDSAEEEMLRGFSVASDAECEAWLSRLSVQPHIELYKSLAGCEKKCPFCGVPCDQGGGGHVTHCAELHYPQGLYGFHGSSTKKLSTAVCTTDVAGDGTFKSAATNGQRVPFKTYSTYYPTWSIQADTSLEATTFWKVVFCKYNERFAKKHKLSPADIPHAWKKIEKDTNKMKEDLKKTFKLTL</sequence>
<feature type="domain" description="CARD" evidence="3">
    <location>
        <begin position="24"/>
        <end position="97"/>
    </location>
</feature>
<feature type="region of interest" description="Disordered" evidence="2">
    <location>
        <begin position="121"/>
        <end position="140"/>
    </location>
</feature>
<feature type="domain" description="VLIG-type G" evidence="4">
    <location>
        <begin position="868"/>
        <end position="1116"/>
    </location>
</feature>
<evidence type="ECO:0000313" key="5">
    <source>
        <dbReference type="Proteomes" id="UP001318040"/>
    </source>
</evidence>
<feature type="compositionally biased region" description="Polar residues" evidence="2">
    <location>
        <begin position="229"/>
        <end position="249"/>
    </location>
</feature>
<dbReference type="SUPFAM" id="SSF52540">
    <property type="entry name" value="P-loop containing nucleoside triphosphate hydrolases"/>
    <property type="match status" value="1"/>
</dbReference>
<reference evidence="6" key="1">
    <citation type="submission" date="2025-08" db="UniProtKB">
        <authorList>
            <consortium name="RefSeq"/>
        </authorList>
    </citation>
    <scope>IDENTIFICATION</scope>
    <source>
        <tissue evidence="6">Sperm</tissue>
    </source>
</reference>
<evidence type="ECO:0000256" key="2">
    <source>
        <dbReference type="SAM" id="MobiDB-lite"/>
    </source>
</evidence>
<dbReference type="GO" id="GO:0005525">
    <property type="term" value="F:GTP binding"/>
    <property type="evidence" value="ECO:0007669"/>
    <property type="project" value="InterPro"/>
</dbReference>
<proteinExistence type="inferred from homology"/>
<evidence type="ECO:0000313" key="6">
    <source>
        <dbReference type="RefSeq" id="XP_032834301.1"/>
    </source>
</evidence>
<dbReference type="Pfam" id="PF25974">
    <property type="entry name" value="URGCP_9th"/>
    <property type="match status" value="1"/>
</dbReference>
<dbReference type="InterPro" id="IPR011029">
    <property type="entry name" value="DEATH-like_dom_sf"/>
</dbReference>
<name>A0AAJ7UFI5_PETMA</name>
<feature type="compositionally biased region" description="Polar residues" evidence="2">
    <location>
        <begin position="188"/>
        <end position="215"/>
    </location>
</feature>
<dbReference type="InterPro" id="IPR057365">
    <property type="entry name" value="URGCP"/>
</dbReference>
<accession>A0AAJ7UFI5</accession>
<evidence type="ECO:0000256" key="1">
    <source>
        <dbReference type="ARBA" id="ARBA00006828"/>
    </source>
</evidence>
<dbReference type="CDD" id="cd01671">
    <property type="entry name" value="CARD"/>
    <property type="match status" value="1"/>
</dbReference>
<dbReference type="InterPro" id="IPR052986">
    <property type="entry name" value="VLIG_GTPase"/>
</dbReference>
<comment type="similarity">
    <text evidence="1">Belongs to the TRAFAC class dynamin-like GTPase superfamily. Very large inducible GTPase (VLIG) family.</text>
</comment>
<dbReference type="GeneID" id="116956641"/>
<dbReference type="Gene3D" id="3.40.50.300">
    <property type="entry name" value="P-loop containing nucleotide triphosphate hydrolases"/>
    <property type="match status" value="1"/>
</dbReference>
<feature type="compositionally biased region" description="Polar residues" evidence="2">
    <location>
        <begin position="164"/>
        <end position="174"/>
    </location>
</feature>
<keyword evidence="5" id="KW-1185">Reference proteome</keyword>
<dbReference type="InterPro" id="IPR027417">
    <property type="entry name" value="P-loop_NTPase"/>
</dbReference>
<organism evidence="5 6">
    <name type="scientific">Petromyzon marinus</name>
    <name type="common">Sea lamprey</name>
    <dbReference type="NCBI Taxonomy" id="7757"/>
    <lineage>
        <taxon>Eukaryota</taxon>
        <taxon>Metazoa</taxon>
        <taxon>Chordata</taxon>
        <taxon>Craniata</taxon>
        <taxon>Vertebrata</taxon>
        <taxon>Cyclostomata</taxon>
        <taxon>Hyperoartia</taxon>
        <taxon>Petromyzontiformes</taxon>
        <taxon>Petromyzontidae</taxon>
        <taxon>Petromyzon</taxon>
    </lineage>
</organism>
<dbReference type="PROSITE" id="PS51717">
    <property type="entry name" value="G_VLIG"/>
    <property type="match status" value="1"/>
</dbReference>
<dbReference type="PROSITE" id="PS50209">
    <property type="entry name" value="CARD"/>
    <property type="match status" value="1"/>
</dbReference>
<dbReference type="Pfam" id="PF25496">
    <property type="entry name" value="URGCP"/>
    <property type="match status" value="1"/>
</dbReference>
<dbReference type="Pfam" id="PF00619">
    <property type="entry name" value="CARD"/>
    <property type="match status" value="1"/>
</dbReference>
<dbReference type="SUPFAM" id="SSF47986">
    <property type="entry name" value="DEATH domain"/>
    <property type="match status" value="1"/>
</dbReference>
<protein>
    <submittedName>
        <fullName evidence="6">Interferon-induced very large GTPase 1-like isoform X2</fullName>
    </submittedName>
</protein>